<dbReference type="AlphaFoldDB" id="A0A852ZCS2"/>
<dbReference type="EMBL" id="JACBZH010000001">
    <property type="protein sequence ID" value="NYH90937.1"/>
    <property type="molecule type" value="Genomic_DNA"/>
</dbReference>
<keyword evidence="7" id="KW-1185">Reference proteome</keyword>
<dbReference type="InterPro" id="IPR023430">
    <property type="entry name" value="Pept_HybD-like_dom_sf"/>
</dbReference>
<reference evidence="6 7" key="1">
    <citation type="submission" date="2020-07" db="EMBL/GenBank/DDBJ databases">
        <title>Sequencing the genomes of 1000 actinobacteria strains.</title>
        <authorList>
            <person name="Klenk H.-P."/>
        </authorList>
    </citation>
    <scope>NUCLEOTIDE SEQUENCE [LARGE SCALE GENOMIC DNA]</scope>
    <source>
        <strain evidence="6 7">DSM 18448</strain>
    </source>
</reference>
<accession>A0A852ZCS2</accession>
<dbReference type="GO" id="GO:0004190">
    <property type="term" value="F:aspartic-type endopeptidase activity"/>
    <property type="evidence" value="ECO:0007669"/>
    <property type="project" value="UniProtKB-KW"/>
</dbReference>
<keyword evidence="3" id="KW-0064">Aspartyl protease</keyword>
<keyword evidence="4 6" id="KW-0378">Hydrolase</keyword>
<dbReference type="InterPro" id="IPR000671">
    <property type="entry name" value="Peptidase_A31"/>
</dbReference>
<dbReference type="RefSeq" id="WP_179788609.1">
    <property type="nucleotide sequence ID" value="NZ_BAAARR010000020.1"/>
</dbReference>
<evidence type="ECO:0000313" key="7">
    <source>
        <dbReference type="Proteomes" id="UP000579605"/>
    </source>
</evidence>
<comment type="caution">
    <text evidence="6">The sequence shown here is derived from an EMBL/GenBank/DDBJ whole genome shotgun (WGS) entry which is preliminary data.</text>
</comment>
<feature type="region of interest" description="Disordered" evidence="5">
    <location>
        <begin position="1"/>
        <end position="31"/>
    </location>
</feature>
<evidence type="ECO:0000256" key="5">
    <source>
        <dbReference type="SAM" id="MobiDB-lite"/>
    </source>
</evidence>
<name>A0A852ZCS2_9ACTN</name>
<dbReference type="NCBIfam" id="TIGR00072">
    <property type="entry name" value="hydrog_prot"/>
    <property type="match status" value="1"/>
</dbReference>
<evidence type="ECO:0000256" key="3">
    <source>
        <dbReference type="ARBA" id="ARBA00022750"/>
    </source>
</evidence>
<organism evidence="6 7">
    <name type="scientific">Actinopolymorpha rutila</name>
    <dbReference type="NCBI Taxonomy" id="446787"/>
    <lineage>
        <taxon>Bacteria</taxon>
        <taxon>Bacillati</taxon>
        <taxon>Actinomycetota</taxon>
        <taxon>Actinomycetes</taxon>
        <taxon>Propionibacteriales</taxon>
        <taxon>Actinopolymorphaceae</taxon>
        <taxon>Actinopolymorpha</taxon>
    </lineage>
</organism>
<evidence type="ECO:0000256" key="1">
    <source>
        <dbReference type="ARBA" id="ARBA00006814"/>
    </source>
</evidence>
<gene>
    <name evidence="6" type="ORF">F4554_003575</name>
</gene>
<dbReference type="Gene3D" id="3.40.50.1450">
    <property type="entry name" value="HybD-like"/>
    <property type="match status" value="1"/>
</dbReference>
<feature type="compositionally biased region" description="Basic and acidic residues" evidence="5">
    <location>
        <begin position="1"/>
        <end position="30"/>
    </location>
</feature>
<dbReference type="PANTHER" id="PTHR30302:SF1">
    <property type="entry name" value="HYDROGENASE 2 MATURATION PROTEASE"/>
    <property type="match status" value="1"/>
</dbReference>
<dbReference type="EC" id="3.4.23.-" evidence="6"/>
<evidence type="ECO:0000256" key="4">
    <source>
        <dbReference type="ARBA" id="ARBA00022801"/>
    </source>
</evidence>
<dbReference type="GO" id="GO:0008047">
    <property type="term" value="F:enzyme activator activity"/>
    <property type="evidence" value="ECO:0007669"/>
    <property type="project" value="InterPro"/>
</dbReference>
<evidence type="ECO:0000256" key="2">
    <source>
        <dbReference type="ARBA" id="ARBA00022670"/>
    </source>
</evidence>
<comment type="similarity">
    <text evidence="1">Belongs to the peptidase A31 family.</text>
</comment>
<dbReference type="Proteomes" id="UP000579605">
    <property type="component" value="Unassembled WGS sequence"/>
</dbReference>
<sequence length="183" mass="19072">MVHPPDHPEQSGREPTGRTRSDHERTDRGAGGRVLIAGVGNVFCADDGFGVAVIHRLAHDPLPAPVDLRDYGIRGRHLAAQHLDGYGLVVLVDALHRDGPPGTLYVVEAADDAAGAGPYPRPDGVLALVPAIHRQVARVVVVGCEPGDIGTGIGLSPAVENAVGPAAKLVLDIVTRAHRSWSG</sequence>
<dbReference type="PANTHER" id="PTHR30302">
    <property type="entry name" value="HYDROGENASE 1 MATURATION PROTEASE"/>
    <property type="match status" value="1"/>
</dbReference>
<keyword evidence="2 6" id="KW-0645">Protease</keyword>
<dbReference type="SUPFAM" id="SSF53163">
    <property type="entry name" value="HybD-like"/>
    <property type="match status" value="1"/>
</dbReference>
<dbReference type="Pfam" id="PF01750">
    <property type="entry name" value="HycI"/>
    <property type="match status" value="1"/>
</dbReference>
<protein>
    <submittedName>
        <fullName evidence="6">Hydrogenase maturation protease</fullName>
        <ecNumber evidence="6">3.4.23.-</ecNumber>
    </submittedName>
</protein>
<dbReference type="PRINTS" id="PR00446">
    <property type="entry name" value="HYDRGNUPTAKE"/>
</dbReference>
<dbReference type="GO" id="GO:0016485">
    <property type="term" value="P:protein processing"/>
    <property type="evidence" value="ECO:0007669"/>
    <property type="project" value="TreeGrafter"/>
</dbReference>
<proteinExistence type="inferred from homology"/>
<evidence type="ECO:0000313" key="6">
    <source>
        <dbReference type="EMBL" id="NYH90937.1"/>
    </source>
</evidence>